<accession>A0A9X2IG71</accession>
<dbReference type="AlphaFoldDB" id="A0A9X2IG71"/>
<keyword evidence="4" id="KW-1185">Reference proteome</keyword>
<evidence type="ECO:0000313" key="3">
    <source>
        <dbReference type="EMBL" id="MCM0622596.1"/>
    </source>
</evidence>
<reference evidence="3" key="1">
    <citation type="submission" date="2022-05" db="EMBL/GenBank/DDBJ databases">
        <authorList>
            <person name="Tuo L."/>
        </authorList>
    </citation>
    <scope>NUCLEOTIDE SEQUENCE</scope>
    <source>
        <strain evidence="3">BSK12Z-4</strain>
    </source>
</reference>
<name>A0A9X2IG71_9ACTN</name>
<dbReference type="GO" id="GO:0003677">
    <property type="term" value="F:DNA binding"/>
    <property type="evidence" value="ECO:0007669"/>
    <property type="project" value="InterPro"/>
</dbReference>
<evidence type="ECO:0000313" key="4">
    <source>
        <dbReference type="Proteomes" id="UP001139485"/>
    </source>
</evidence>
<dbReference type="InterPro" id="IPR010982">
    <property type="entry name" value="Lambda_DNA-bd_dom_sf"/>
</dbReference>
<sequence length="119" mass="12746">MWNETNGAIPQWTQGDRLRKARQKTGMTAREFANELGVSHGTITNAENDNRDVRAITIKLWALVTGVPLQWLQTGVAPTDVPDPNSPALQPAGPAYQPAIDDLTASKRTRVGKGAGTAG</sequence>
<feature type="region of interest" description="Disordered" evidence="1">
    <location>
        <begin position="78"/>
        <end position="97"/>
    </location>
</feature>
<dbReference type="RefSeq" id="WP_250828779.1">
    <property type="nucleotide sequence ID" value="NZ_JAMOIL010000040.1"/>
</dbReference>
<dbReference type="SMART" id="SM00530">
    <property type="entry name" value="HTH_XRE"/>
    <property type="match status" value="1"/>
</dbReference>
<dbReference type="PROSITE" id="PS50943">
    <property type="entry name" value="HTH_CROC1"/>
    <property type="match status" value="1"/>
</dbReference>
<protein>
    <submittedName>
        <fullName evidence="3">Helix-turn-helix domain-containing protein</fullName>
    </submittedName>
</protein>
<organism evidence="3 4">
    <name type="scientific">Nocardioides bruguierae</name>
    <dbReference type="NCBI Taxonomy" id="2945102"/>
    <lineage>
        <taxon>Bacteria</taxon>
        <taxon>Bacillati</taxon>
        <taxon>Actinomycetota</taxon>
        <taxon>Actinomycetes</taxon>
        <taxon>Propionibacteriales</taxon>
        <taxon>Nocardioidaceae</taxon>
        <taxon>Nocardioides</taxon>
    </lineage>
</organism>
<dbReference type="Proteomes" id="UP001139485">
    <property type="component" value="Unassembled WGS sequence"/>
</dbReference>
<comment type="caution">
    <text evidence="3">The sequence shown here is derived from an EMBL/GenBank/DDBJ whole genome shotgun (WGS) entry which is preliminary data.</text>
</comment>
<dbReference type="EMBL" id="JAMOIL010000040">
    <property type="protein sequence ID" value="MCM0622596.1"/>
    <property type="molecule type" value="Genomic_DNA"/>
</dbReference>
<dbReference type="CDD" id="cd00093">
    <property type="entry name" value="HTH_XRE"/>
    <property type="match status" value="1"/>
</dbReference>
<dbReference type="Pfam" id="PF01381">
    <property type="entry name" value="HTH_3"/>
    <property type="match status" value="1"/>
</dbReference>
<evidence type="ECO:0000259" key="2">
    <source>
        <dbReference type="PROSITE" id="PS50943"/>
    </source>
</evidence>
<dbReference type="Gene3D" id="1.10.260.40">
    <property type="entry name" value="lambda repressor-like DNA-binding domains"/>
    <property type="match status" value="1"/>
</dbReference>
<proteinExistence type="predicted"/>
<dbReference type="InterPro" id="IPR001387">
    <property type="entry name" value="Cro/C1-type_HTH"/>
</dbReference>
<dbReference type="SUPFAM" id="SSF47413">
    <property type="entry name" value="lambda repressor-like DNA-binding domains"/>
    <property type="match status" value="1"/>
</dbReference>
<feature type="domain" description="HTH cro/C1-type" evidence="2">
    <location>
        <begin position="18"/>
        <end position="72"/>
    </location>
</feature>
<evidence type="ECO:0000256" key="1">
    <source>
        <dbReference type="SAM" id="MobiDB-lite"/>
    </source>
</evidence>
<gene>
    <name evidence="3" type="ORF">M8330_20100</name>
</gene>